<dbReference type="GeneID" id="71982478"/>
<reference evidence="1" key="2">
    <citation type="journal article" date="2022" name="Microb. Genom.">
        <title>A chromosome-scale genome assembly of the tomato pathogen Cladosporium fulvum reveals a compartmentalized genome architecture and the presence of a dispensable chromosome.</title>
        <authorList>
            <person name="Zaccaron A.Z."/>
            <person name="Chen L.H."/>
            <person name="Samaras A."/>
            <person name="Stergiopoulos I."/>
        </authorList>
    </citation>
    <scope>NUCLEOTIDE SEQUENCE</scope>
    <source>
        <strain evidence="1">Race5_Kim</strain>
    </source>
</reference>
<dbReference type="KEGG" id="ffu:CLAFUR5_02600"/>
<evidence type="ECO:0000313" key="1">
    <source>
        <dbReference type="EMBL" id="UJO13512.1"/>
    </source>
</evidence>
<evidence type="ECO:0000313" key="2">
    <source>
        <dbReference type="Proteomes" id="UP000756132"/>
    </source>
</evidence>
<gene>
    <name evidence="1" type="ORF">CLAFUR5_02600</name>
</gene>
<dbReference type="EMBL" id="CP090164">
    <property type="protein sequence ID" value="UJO13512.1"/>
    <property type="molecule type" value="Genomic_DNA"/>
</dbReference>
<dbReference type="OrthoDB" id="3353407at2759"/>
<dbReference type="InterPro" id="IPR021822">
    <property type="entry name" value="DUF3405"/>
</dbReference>
<protein>
    <submittedName>
        <fullName evidence="1">Uncharacterized protein</fullName>
    </submittedName>
</protein>
<reference evidence="1" key="1">
    <citation type="submission" date="2021-12" db="EMBL/GenBank/DDBJ databases">
        <authorList>
            <person name="Zaccaron A."/>
            <person name="Stergiopoulos I."/>
        </authorList>
    </citation>
    <scope>NUCLEOTIDE SEQUENCE</scope>
    <source>
        <strain evidence="1">Race5_Kim</strain>
    </source>
</reference>
<dbReference type="Pfam" id="PF11885">
    <property type="entry name" value="DUF3405"/>
    <property type="match status" value="1"/>
</dbReference>
<dbReference type="Proteomes" id="UP000756132">
    <property type="component" value="Chromosome 2"/>
</dbReference>
<sequence length="125" mass="14062">MRLSVQLLELMDLENVKGRGMMFEMWPPTLAYHHALKAVYAPAPIYMERKWPGSLLQSNFNGGKDSSIGGSSSSVLNHEQDFLESTWYWNAKWPMEIYERWIGVATSGPGSSKVLAYPVACYAAN</sequence>
<dbReference type="PANTHER" id="PTHR36205:SF2">
    <property type="entry name" value="MAJOR FACILITATOR SUPERFAMILY TRANSPORTER"/>
    <property type="match status" value="1"/>
</dbReference>
<proteinExistence type="predicted"/>
<dbReference type="AlphaFoldDB" id="A0A9Q8L9Y8"/>
<dbReference type="PANTHER" id="PTHR36205">
    <property type="entry name" value="CHROMOSOME 19, WHOLE GENOME SHOTGUN SEQUENCE"/>
    <property type="match status" value="1"/>
</dbReference>
<keyword evidence="2" id="KW-1185">Reference proteome</keyword>
<name>A0A9Q8L9Y8_PASFU</name>
<dbReference type="RefSeq" id="XP_047757878.1">
    <property type="nucleotide sequence ID" value="XM_047901748.1"/>
</dbReference>
<accession>A0A9Q8L9Y8</accession>
<dbReference type="OMA" id="DFLESTW"/>
<organism evidence="1 2">
    <name type="scientific">Passalora fulva</name>
    <name type="common">Tomato leaf mold</name>
    <name type="synonym">Cladosporium fulvum</name>
    <dbReference type="NCBI Taxonomy" id="5499"/>
    <lineage>
        <taxon>Eukaryota</taxon>
        <taxon>Fungi</taxon>
        <taxon>Dikarya</taxon>
        <taxon>Ascomycota</taxon>
        <taxon>Pezizomycotina</taxon>
        <taxon>Dothideomycetes</taxon>
        <taxon>Dothideomycetidae</taxon>
        <taxon>Mycosphaerellales</taxon>
        <taxon>Mycosphaerellaceae</taxon>
        <taxon>Fulvia</taxon>
    </lineage>
</organism>